<keyword evidence="7" id="KW-1133">Transmembrane helix</keyword>
<feature type="chain" id="PRO_5029871161" evidence="8">
    <location>
        <begin position="25"/>
        <end position="1071"/>
    </location>
</feature>
<dbReference type="SUPFAM" id="SSF52743">
    <property type="entry name" value="Subtilisin-like"/>
    <property type="match status" value="1"/>
</dbReference>
<evidence type="ECO:0000256" key="8">
    <source>
        <dbReference type="SAM" id="SignalP"/>
    </source>
</evidence>
<feature type="signal peptide" evidence="8">
    <location>
        <begin position="1"/>
        <end position="24"/>
    </location>
</feature>
<dbReference type="InterPro" id="IPR050131">
    <property type="entry name" value="Peptidase_S8_subtilisin-like"/>
</dbReference>
<feature type="region of interest" description="Disordered" evidence="6">
    <location>
        <begin position="278"/>
        <end position="297"/>
    </location>
</feature>
<gene>
    <name evidence="10" type="ORF">GIS00_05465</name>
</gene>
<evidence type="ECO:0000313" key="10">
    <source>
        <dbReference type="EMBL" id="MTD13394.1"/>
    </source>
</evidence>
<proteinExistence type="inferred from homology"/>
<evidence type="ECO:0000256" key="5">
    <source>
        <dbReference type="PROSITE-ProRule" id="PRU01240"/>
    </source>
</evidence>
<sequence>MKITRVLLAALLLTLVGPAPMAGAAPGDPPLPPVAAPAGVCTGTEEEPQLEPEALGTLNVRSDDPAVETAASLGFDGSGVSIGVVSTYLDPAAPNFLRADGTPVVVDYRSYTHDGPNGAGEGSEAFGDVSSIGAQGTVTYDLADHTNAQAVTLPDGHCWIRVVGVAPGADIIASNAYDGGTLTAAAAVQAIEDSVEAGVDVLSFSFNWTTFPDVSDRAAVLAATSAAIDAGVTVVASAGDAGANSTIGSPAADPRVIGVGASTDSRIYAQTGAAGTTRFGNGDWSPGTGTSAQVSSSGITGAGTTIDVLAPGDTDWATCSADPRFQECSMPGNPSQQSDLFAFGGTSQSAPFVAGVVGLIIQAYREGHGGADPTPAQVQEFLTATATDLGLPSDLQGHGLVDAHAAVLAAGGGAALVADPGVFVAGRGAAEVAATVRNTGDIPLPVGDVVLTSDTPTVVGSRIVAPDAAGPAFVDGLTGDPMVFSSEPVDLPAGLPWAKLTLTAASAVPEFPYIAQAVVIGPDGSVAAFGSAFAGGLQVWLPQPAAGRWTVVLQGAQGLSWTGRLTVAHGARQVVAVGAADQPVLEPGESTTVRVPVDLAVDPGDLAATLRVGDAIALPVVLRTVADLDAGPLEVTGEVLPGNGRGGAAAQTATWDMDVPEGAAAVTVDAGLDGPVDAAVAGVLIDPSGTVRSLGDNLATDDPAGSVQQTVLSPEPGRWQYRLVMQETRFTAPYTGGTFRVRVSTDALPAAVEGLPERLTVGEKRSVAVSFTNTTVDPMVVMVDPRLDDVRPVELRPVTPGSADVSLPITDQQGVPPIFIVPPFTDTVRVGVRSTVPVLIDTAGPAGVPGAVSAPSTAPSLSFVGDDAIPGPWSVLLGPPGPVGVSGSPSGSAVVSVQAVSAAFDATVTDASGTALVTEAGVAADPAFLTVAPGATVRTEVTLHAPSTVGDVSGFLALRVPARAAGGAGDGWQLGSTTGDVVAVFPYRYEVVAPSTSSSSAPTSPSTSAPTSSAPTSGSTSAVPPTTSTPPQLSATGADVGGLALGGWVIVLAGGLVLALAAMRAKWRSMH</sequence>
<dbReference type="Pfam" id="PF00082">
    <property type="entry name" value="Peptidase_S8"/>
    <property type="match status" value="1"/>
</dbReference>
<dbReference type="EMBL" id="WLYK01000001">
    <property type="protein sequence ID" value="MTD13394.1"/>
    <property type="molecule type" value="Genomic_DNA"/>
</dbReference>
<feature type="domain" description="Peptidase S8/S53" evidence="9">
    <location>
        <begin position="155"/>
        <end position="399"/>
    </location>
</feature>
<keyword evidence="11" id="KW-1185">Reference proteome</keyword>
<dbReference type="PROSITE" id="PS00138">
    <property type="entry name" value="SUBTILASE_SER"/>
    <property type="match status" value="1"/>
</dbReference>
<dbReference type="InterPro" id="IPR000209">
    <property type="entry name" value="Peptidase_S8/S53_dom"/>
</dbReference>
<evidence type="ECO:0000259" key="9">
    <source>
        <dbReference type="Pfam" id="PF00082"/>
    </source>
</evidence>
<dbReference type="InterPro" id="IPR036852">
    <property type="entry name" value="Peptidase_S8/S53_dom_sf"/>
</dbReference>
<dbReference type="InterPro" id="IPR023828">
    <property type="entry name" value="Peptidase_S8_Ser-AS"/>
</dbReference>
<dbReference type="PROSITE" id="PS51892">
    <property type="entry name" value="SUBTILASE"/>
    <property type="match status" value="1"/>
</dbReference>
<feature type="transmembrane region" description="Helical" evidence="7">
    <location>
        <begin position="1040"/>
        <end position="1063"/>
    </location>
</feature>
<keyword evidence="3" id="KW-0378">Hydrolase</keyword>
<evidence type="ECO:0000256" key="6">
    <source>
        <dbReference type="SAM" id="MobiDB-lite"/>
    </source>
</evidence>
<dbReference type="Proteomes" id="UP000460221">
    <property type="component" value="Unassembled WGS sequence"/>
</dbReference>
<dbReference type="PANTHER" id="PTHR43806:SF11">
    <property type="entry name" value="CEREVISIN-RELATED"/>
    <property type="match status" value="1"/>
</dbReference>
<dbReference type="PANTHER" id="PTHR43806">
    <property type="entry name" value="PEPTIDASE S8"/>
    <property type="match status" value="1"/>
</dbReference>
<dbReference type="PRINTS" id="PR00723">
    <property type="entry name" value="SUBTILISIN"/>
</dbReference>
<feature type="region of interest" description="Disordered" evidence="6">
    <location>
        <begin position="26"/>
        <end position="48"/>
    </location>
</feature>
<evidence type="ECO:0000313" key="11">
    <source>
        <dbReference type="Proteomes" id="UP000460221"/>
    </source>
</evidence>
<comment type="caution">
    <text evidence="10">The sequence shown here is derived from an EMBL/GenBank/DDBJ whole genome shotgun (WGS) entry which is preliminary data.</text>
</comment>
<dbReference type="AlphaFoldDB" id="A0A7K1FKK2"/>
<organism evidence="10 11">
    <name type="scientific">Nakamurella alba</name>
    <dbReference type="NCBI Taxonomy" id="2665158"/>
    <lineage>
        <taxon>Bacteria</taxon>
        <taxon>Bacillati</taxon>
        <taxon>Actinomycetota</taxon>
        <taxon>Actinomycetes</taxon>
        <taxon>Nakamurellales</taxon>
        <taxon>Nakamurellaceae</taxon>
        <taxon>Nakamurella</taxon>
    </lineage>
</organism>
<keyword evidence="7" id="KW-0812">Transmembrane</keyword>
<keyword evidence="7" id="KW-0472">Membrane</keyword>
<comment type="similarity">
    <text evidence="1 5">Belongs to the peptidase S8 family.</text>
</comment>
<protein>
    <submittedName>
        <fullName evidence="10">S8 family serine peptidase</fullName>
    </submittedName>
</protein>
<name>A0A7K1FKK2_9ACTN</name>
<evidence type="ECO:0000256" key="2">
    <source>
        <dbReference type="ARBA" id="ARBA00022670"/>
    </source>
</evidence>
<evidence type="ECO:0000256" key="4">
    <source>
        <dbReference type="ARBA" id="ARBA00022825"/>
    </source>
</evidence>
<feature type="region of interest" description="Disordered" evidence="6">
    <location>
        <begin position="995"/>
        <end position="1034"/>
    </location>
</feature>
<keyword evidence="2" id="KW-0645">Protease</keyword>
<dbReference type="Gene3D" id="3.40.50.200">
    <property type="entry name" value="Peptidase S8/S53 domain"/>
    <property type="match status" value="1"/>
</dbReference>
<keyword evidence="8" id="KW-0732">Signal</keyword>
<feature type="compositionally biased region" description="Polar residues" evidence="6">
    <location>
        <begin position="287"/>
        <end position="297"/>
    </location>
</feature>
<dbReference type="GO" id="GO:0006508">
    <property type="term" value="P:proteolysis"/>
    <property type="evidence" value="ECO:0007669"/>
    <property type="project" value="UniProtKB-KW"/>
</dbReference>
<evidence type="ECO:0000256" key="3">
    <source>
        <dbReference type="ARBA" id="ARBA00022801"/>
    </source>
</evidence>
<dbReference type="InterPro" id="IPR015500">
    <property type="entry name" value="Peptidase_S8_subtilisin-rel"/>
</dbReference>
<dbReference type="GO" id="GO:0004252">
    <property type="term" value="F:serine-type endopeptidase activity"/>
    <property type="evidence" value="ECO:0007669"/>
    <property type="project" value="InterPro"/>
</dbReference>
<accession>A0A7K1FKK2</accession>
<evidence type="ECO:0000256" key="7">
    <source>
        <dbReference type="SAM" id="Phobius"/>
    </source>
</evidence>
<keyword evidence="4" id="KW-0720">Serine protease</keyword>
<evidence type="ECO:0000256" key="1">
    <source>
        <dbReference type="ARBA" id="ARBA00011073"/>
    </source>
</evidence>
<dbReference type="RefSeq" id="WP_154767260.1">
    <property type="nucleotide sequence ID" value="NZ_WLYK01000001.1"/>
</dbReference>
<feature type="compositionally biased region" description="Low complexity" evidence="6">
    <location>
        <begin position="995"/>
        <end position="1031"/>
    </location>
</feature>
<reference evidence="10 11" key="1">
    <citation type="submission" date="2019-11" db="EMBL/GenBank/DDBJ databases">
        <authorList>
            <person name="Jiang L.-Q."/>
        </authorList>
    </citation>
    <scope>NUCLEOTIDE SEQUENCE [LARGE SCALE GENOMIC DNA]</scope>
    <source>
        <strain evidence="10 11">YIM 132087</strain>
    </source>
</reference>
<comment type="caution">
    <text evidence="5">Lacks conserved residue(s) required for the propagation of feature annotation.</text>
</comment>